<sequence length="54" mass="5792">MPFVALAPHVVPLNMGLQPLDGIAFMADVQESAESIFGTHINNIREPRSTDVGS</sequence>
<name>V4S7G9_STUCH</name>
<dbReference type="AlphaFoldDB" id="V4S7G9"/>
<organism evidence="1 2">
    <name type="scientific">Stutzerimonas chloritidismutans AW-1</name>
    <dbReference type="NCBI Taxonomy" id="1263865"/>
    <lineage>
        <taxon>Bacteria</taxon>
        <taxon>Pseudomonadati</taxon>
        <taxon>Pseudomonadota</taxon>
        <taxon>Gammaproteobacteria</taxon>
        <taxon>Pseudomonadales</taxon>
        <taxon>Pseudomonadaceae</taxon>
        <taxon>Stutzerimonas</taxon>
    </lineage>
</organism>
<evidence type="ECO:0000313" key="2">
    <source>
        <dbReference type="Proteomes" id="UP000017822"/>
    </source>
</evidence>
<evidence type="ECO:0000313" key="1">
    <source>
        <dbReference type="EMBL" id="ESR00947.1"/>
    </source>
</evidence>
<comment type="caution">
    <text evidence="1">The sequence shown here is derived from an EMBL/GenBank/DDBJ whole genome shotgun (WGS) entry which is preliminary data.</text>
</comment>
<reference evidence="1 2" key="1">
    <citation type="submission" date="2013-07" db="EMBL/GenBank/DDBJ databases">
        <authorList>
            <person name="Schaap P.J."/>
            <person name="Mehboob F."/>
            <person name="Oosterkamp M.J."/>
            <person name="de Vos W.M."/>
            <person name="Stams A.J.M."/>
            <person name="Koehorst J.J."/>
        </authorList>
    </citation>
    <scope>NUCLEOTIDE SEQUENCE [LARGE SCALE GENOMIC DNA]</scope>
    <source>
        <strain evidence="1 2">AW-1</strain>
    </source>
</reference>
<dbReference type="Proteomes" id="UP000017822">
    <property type="component" value="Unassembled WGS sequence"/>
</dbReference>
<accession>V4S7G9</accession>
<proteinExistence type="predicted"/>
<dbReference type="EMBL" id="AOFQ01000007">
    <property type="protein sequence ID" value="ESR00947.1"/>
    <property type="molecule type" value="Genomic_DNA"/>
</dbReference>
<protein>
    <submittedName>
        <fullName evidence="1">Uncharacterized protein</fullName>
    </submittedName>
</protein>
<gene>
    <name evidence="1" type="ORF">F753_03715</name>
</gene>